<accession>A0AAE1EZG2</accession>
<proteinExistence type="predicted"/>
<evidence type="ECO:0000256" key="1">
    <source>
        <dbReference type="SAM" id="MobiDB-lite"/>
    </source>
</evidence>
<sequence length="114" mass="12305">MDELSQGQESLLSPSDVFNSGGEVSHGNVLVDNQEKSRLHAGSPPGSSPLSSHSSSSHFSRRVCASSGCRRVLWSAHNDPHTVCIDCRDGIYDVNNRCNECSDWSSKLVLGAFN</sequence>
<feature type="compositionally biased region" description="Low complexity" evidence="1">
    <location>
        <begin position="40"/>
        <end position="57"/>
    </location>
</feature>
<dbReference type="AlphaFoldDB" id="A0AAE1EZG2"/>
<dbReference type="Proteomes" id="UP001286313">
    <property type="component" value="Unassembled WGS sequence"/>
</dbReference>
<dbReference type="EMBL" id="JAWQEG010003769">
    <property type="protein sequence ID" value="KAK3864569.1"/>
    <property type="molecule type" value="Genomic_DNA"/>
</dbReference>
<keyword evidence="3" id="KW-1185">Reference proteome</keyword>
<gene>
    <name evidence="2" type="ORF">Pcinc_029752</name>
</gene>
<protein>
    <submittedName>
        <fullName evidence="2">Uncharacterized protein</fullName>
    </submittedName>
</protein>
<evidence type="ECO:0000313" key="2">
    <source>
        <dbReference type="EMBL" id="KAK3864569.1"/>
    </source>
</evidence>
<feature type="region of interest" description="Disordered" evidence="1">
    <location>
        <begin position="1"/>
        <end position="57"/>
    </location>
</feature>
<organism evidence="2 3">
    <name type="scientific">Petrolisthes cinctipes</name>
    <name type="common">Flat porcelain crab</name>
    <dbReference type="NCBI Taxonomy" id="88211"/>
    <lineage>
        <taxon>Eukaryota</taxon>
        <taxon>Metazoa</taxon>
        <taxon>Ecdysozoa</taxon>
        <taxon>Arthropoda</taxon>
        <taxon>Crustacea</taxon>
        <taxon>Multicrustacea</taxon>
        <taxon>Malacostraca</taxon>
        <taxon>Eumalacostraca</taxon>
        <taxon>Eucarida</taxon>
        <taxon>Decapoda</taxon>
        <taxon>Pleocyemata</taxon>
        <taxon>Anomura</taxon>
        <taxon>Galatheoidea</taxon>
        <taxon>Porcellanidae</taxon>
        <taxon>Petrolisthes</taxon>
    </lineage>
</organism>
<comment type="caution">
    <text evidence="2">The sequence shown here is derived from an EMBL/GenBank/DDBJ whole genome shotgun (WGS) entry which is preliminary data.</text>
</comment>
<feature type="compositionally biased region" description="Polar residues" evidence="1">
    <location>
        <begin position="1"/>
        <end position="18"/>
    </location>
</feature>
<name>A0AAE1EZG2_PETCI</name>
<evidence type="ECO:0000313" key="3">
    <source>
        <dbReference type="Proteomes" id="UP001286313"/>
    </source>
</evidence>
<reference evidence="2" key="1">
    <citation type="submission" date="2023-10" db="EMBL/GenBank/DDBJ databases">
        <title>Genome assemblies of two species of porcelain crab, Petrolisthes cinctipes and Petrolisthes manimaculis (Anomura: Porcellanidae).</title>
        <authorList>
            <person name="Angst P."/>
        </authorList>
    </citation>
    <scope>NUCLEOTIDE SEQUENCE</scope>
    <source>
        <strain evidence="2">PB745_01</strain>
        <tissue evidence="2">Gill</tissue>
    </source>
</reference>